<dbReference type="InterPro" id="IPR029058">
    <property type="entry name" value="AB_hydrolase_fold"/>
</dbReference>
<evidence type="ECO:0000313" key="3">
    <source>
        <dbReference type="EMBL" id="MDP5308548.1"/>
    </source>
</evidence>
<proteinExistence type="predicted"/>
<evidence type="ECO:0000313" key="4">
    <source>
        <dbReference type="Proteomes" id="UP001224997"/>
    </source>
</evidence>
<protein>
    <submittedName>
        <fullName evidence="3">Alpha/beta hydrolase</fullName>
    </submittedName>
</protein>
<dbReference type="SUPFAM" id="SSF53474">
    <property type="entry name" value="alpha/beta-Hydrolases"/>
    <property type="match status" value="1"/>
</dbReference>
<dbReference type="PANTHER" id="PTHR48081">
    <property type="entry name" value="AB HYDROLASE SUPERFAMILY PROTEIN C4A8.06C"/>
    <property type="match status" value="1"/>
</dbReference>
<dbReference type="PANTHER" id="PTHR48081:SF33">
    <property type="entry name" value="KYNURENINE FORMAMIDASE"/>
    <property type="match status" value="1"/>
</dbReference>
<dbReference type="GO" id="GO:0016787">
    <property type="term" value="F:hydrolase activity"/>
    <property type="evidence" value="ECO:0007669"/>
    <property type="project" value="UniProtKB-KW"/>
</dbReference>
<sequence>MFCAKEERAMLYQVTDWDDAYANAAHIPGAEAWPDRWTEAAATFRAAHPPEALGTGHLFRPQGPARGLVVFIHGGYWMRFDPSVWSHLAAGPLARGWAVAMPGYRLAPQARIGDITAGIADAIATAAARVEGPLAISGHSAGGHLAARMICDDGTLPDALAGRITACVPISGLCDLRPLMQTAMNATLRIDAGEAASESPALLRPRTGIPVTCWVGGAERPEFLRQSRLLADIWAGLGAPTDCVVDPGRHHFDVIDALAQRDSALTRRLTRLA</sequence>
<keyword evidence="4" id="KW-1185">Reference proteome</keyword>
<evidence type="ECO:0000259" key="2">
    <source>
        <dbReference type="Pfam" id="PF07859"/>
    </source>
</evidence>
<dbReference type="Gene3D" id="3.40.50.1820">
    <property type="entry name" value="alpha/beta hydrolase"/>
    <property type="match status" value="1"/>
</dbReference>
<dbReference type="Proteomes" id="UP001224997">
    <property type="component" value="Unassembled WGS sequence"/>
</dbReference>
<evidence type="ECO:0000256" key="1">
    <source>
        <dbReference type="ARBA" id="ARBA00022801"/>
    </source>
</evidence>
<organism evidence="3 4">
    <name type="scientific">Paracoccus spongiarum</name>
    <dbReference type="NCBI Taxonomy" id="3064387"/>
    <lineage>
        <taxon>Bacteria</taxon>
        <taxon>Pseudomonadati</taxon>
        <taxon>Pseudomonadota</taxon>
        <taxon>Alphaproteobacteria</taxon>
        <taxon>Rhodobacterales</taxon>
        <taxon>Paracoccaceae</taxon>
        <taxon>Paracoccus</taxon>
    </lineage>
</organism>
<name>A0ABT9JFF7_9RHOB</name>
<dbReference type="InterPro" id="IPR050300">
    <property type="entry name" value="GDXG_lipolytic_enzyme"/>
</dbReference>
<comment type="caution">
    <text evidence="3">The sequence shown here is derived from an EMBL/GenBank/DDBJ whole genome shotgun (WGS) entry which is preliminary data.</text>
</comment>
<dbReference type="InterPro" id="IPR013094">
    <property type="entry name" value="AB_hydrolase_3"/>
</dbReference>
<dbReference type="Pfam" id="PF07859">
    <property type="entry name" value="Abhydrolase_3"/>
    <property type="match status" value="1"/>
</dbReference>
<gene>
    <name evidence="3" type="ORF">Q5Y72_15800</name>
</gene>
<dbReference type="RefSeq" id="WP_305964392.1">
    <property type="nucleotide sequence ID" value="NZ_JAVAMQ010000018.1"/>
</dbReference>
<reference evidence="3 4" key="1">
    <citation type="submission" date="2023-08" db="EMBL/GenBank/DDBJ databases">
        <authorList>
            <person name="Park J.-S."/>
        </authorList>
    </citation>
    <scope>NUCLEOTIDE SEQUENCE [LARGE SCALE GENOMIC DNA]</scope>
    <source>
        <strain evidence="3 4">2205BS29-5</strain>
    </source>
</reference>
<dbReference type="EMBL" id="JAVAMQ010000018">
    <property type="protein sequence ID" value="MDP5308548.1"/>
    <property type="molecule type" value="Genomic_DNA"/>
</dbReference>
<feature type="domain" description="Alpha/beta hydrolase fold-3" evidence="2">
    <location>
        <begin position="69"/>
        <end position="178"/>
    </location>
</feature>
<accession>A0ABT9JFF7</accession>
<keyword evidence="1 3" id="KW-0378">Hydrolase</keyword>